<gene>
    <name evidence="2" type="ORF">KEU06_19405</name>
</gene>
<dbReference type="EMBL" id="JAGWCR010000010">
    <property type="protein sequence ID" value="MBS3650782.1"/>
    <property type="molecule type" value="Genomic_DNA"/>
</dbReference>
<accession>A0A942E0T4</accession>
<keyword evidence="3" id="KW-1185">Reference proteome</keyword>
<dbReference type="AlphaFoldDB" id="A0A942E0T4"/>
<dbReference type="InterPro" id="IPR029787">
    <property type="entry name" value="Nucleotide_cyclase"/>
</dbReference>
<dbReference type="PANTHER" id="PTHR43081:SF11">
    <property type="entry name" value="BLR2264 PROTEIN"/>
    <property type="match status" value="1"/>
</dbReference>
<organism evidence="2 3">
    <name type="scientific">Pseudaminobacter soli</name>
    <name type="common">ex Zhang et al. 2022</name>
    <dbReference type="NCBI Taxonomy" id="2831468"/>
    <lineage>
        <taxon>Bacteria</taxon>
        <taxon>Pseudomonadati</taxon>
        <taxon>Pseudomonadota</taxon>
        <taxon>Alphaproteobacteria</taxon>
        <taxon>Hyphomicrobiales</taxon>
        <taxon>Phyllobacteriaceae</taxon>
        <taxon>Pseudaminobacter</taxon>
    </lineage>
</organism>
<evidence type="ECO:0000259" key="1">
    <source>
        <dbReference type="PROSITE" id="PS50125"/>
    </source>
</evidence>
<dbReference type="CDD" id="cd07302">
    <property type="entry name" value="CHD"/>
    <property type="match status" value="1"/>
</dbReference>
<dbReference type="GO" id="GO:0006171">
    <property type="term" value="P:cAMP biosynthetic process"/>
    <property type="evidence" value="ECO:0007669"/>
    <property type="project" value="TreeGrafter"/>
</dbReference>
<feature type="domain" description="Guanylate cyclase" evidence="1">
    <location>
        <begin position="214"/>
        <end position="337"/>
    </location>
</feature>
<dbReference type="GO" id="GO:0004016">
    <property type="term" value="F:adenylate cyclase activity"/>
    <property type="evidence" value="ECO:0007669"/>
    <property type="project" value="UniProtKB-ARBA"/>
</dbReference>
<dbReference type="PROSITE" id="PS50125">
    <property type="entry name" value="GUANYLATE_CYCLASE_2"/>
    <property type="match status" value="1"/>
</dbReference>
<dbReference type="PANTHER" id="PTHR43081">
    <property type="entry name" value="ADENYLATE CYCLASE, TERMINAL-DIFFERENTIATION SPECIFIC-RELATED"/>
    <property type="match status" value="1"/>
</dbReference>
<protein>
    <submittedName>
        <fullName evidence="2">Adenylate/guanylate cyclase domain-containing protein</fullName>
    </submittedName>
</protein>
<reference evidence="2" key="1">
    <citation type="submission" date="2021-04" db="EMBL/GenBank/DDBJ databases">
        <title>Pseudaminobacter soli sp. nov., isolated from paddy soil contaminated by heavy metals.</title>
        <authorList>
            <person name="Zhang K."/>
        </authorList>
    </citation>
    <scope>NUCLEOTIDE SEQUENCE</scope>
    <source>
        <strain evidence="2">19-2017</strain>
    </source>
</reference>
<evidence type="ECO:0000313" key="2">
    <source>
        <dbReference type="EMBL" id="MBS3650782.1"/>
    </source>
</evidence>
<dbReference type="Gene3D" id="3.30.70.1230">
    <property type="entry name" value="Nucleotide cyclase"/>
    <property type="match status" value="1"/>
</dbReference>
<dbReference type="Proteomes" id="UP000680348">
    <property type="component" value="Unassembled WGS sequence"/>
</dbReference>
<evidence type="ECO:0000313" key="3">
    <source>
        <dbReference type="Proteomes" id="UP000680348"/>
    </source>
</evidence>
<comment type="caution">
    <text evidence="2">The sequence shown here is derived from an EMBL/GenBank/DDBJ whole genome shotgun (WGS) entry which is preliminary data.</text>
</comment>
<dbReference type="InterPro" id="IPR050697">
    <property type="entry name" value="Adenylyl/Guanylyl_Cyclase_3/4"/>
</dbReference>
<dbReference type="InterPro" id="IPR001054">
    <property type="entry name" value="A/G_cyclase"/>
</dbReference>
<proteinExistence type="predicted"/>
<dbReference type="SMART" id="SM00044">
    <property type="entry name" value="CYCc"/>
    <property type="match status" value="1"/>
</dbReference>
<dbReference type="GO" id="GO:0035556">
    <property type="term" value="P:intracellular signal transduction"/>
    <property type="evidence" value="ECO:0007669"/>
    <property type="project" value="InterPro"/>
</dbReference>
<name>A0A942E0T4_9HYPH</name>
<dbReference type="Pfam" id="PF00211">
    <property type="entry name" value="Guanylate_cyc"/>
    <property type="match status" value="1"/>
</dbReference>
<dbReference type="SUPFAM" id="SSF55073">
    <property type="entry name" value="Nucleotide cyclase"/>
    <property type="match status" value="1"/>
</dbReference>
<sequence>MRKISDPDLASELMNWLIGPARKDCTPEQVVAGLAERLMKAGMRLWRIRISQRVSNPLIGAWGVMWTRDGGAEGYTVPRRVLATSSYLGSPFERVMLTRSFFRRSLENLSADGDHAVLFELAETGSTDYVALPLEYGDGSIQVAAFTTDRPGGFEADEVALLECLTSAIAAALEPAAMRYSMRSLLEVYLGNGPAERVVGGAFHRGDVSEVDAAVLIADLRDFTGLSERTSPPELLEGLGSYFEVVVDAAREEGGDILKFIGDGVLAVFQCKGGDICGACLKAVEATKRALANEANSPAPFVVALHFGPVVYGNIGSPDRLDFTVVGSTVNHASRLEGMAKLLGRRAVCSPEVANALPAGATEDLGVHMLKGFEQPQRVFGLNL</sequence>
<dbReference type="RefSeq" id="WP_188256322.1">
    <property type="nucleotide sequence ID" value="NZ_JABVCF010000010.1"/>
</dbReference>